<dbReference type="EMBL" id="JABAYA010000057">
    <property type="protein sequence ID" value="KAF7727389.1"/>
    <property type="molecule type" value="Genomic_DNA"/>
</dbReference>
<dbReference type="SMART" id="SM00719">
    <property type="entry name" value="Plus3"/>
    <property type="match status" value="1"/>
</dbReference>
<dbReference type="Proteomes" id="UP000605846">
    <property type="component" value="Unassembled WGS sequence"/>
</dbReference>
<dbReference type="OrthoDB" id="166375at2759"/>
<dbReference type="PANTHER" id="PTHR13115:SF8">
    <property type="entry name" value="RNA POLYMERASE-ASSOCIATED PROTEIN RTF1 HOMOLOG"/>
    <property type="match status" value="1"/>
</dbReference>
<comment type="subcellular location">
    <subcellularLocation>
        <location evidence="1">Nucleus</location>
    </subcellularLocation>
</comment>
<evidence type="ECO:0000313" key="8">
    <source>
        <dbReference type="EMBL" id="KAF7727389.1"/>
    </source>
</evidence>
<evidence type="ECO:0000256" key="6">
    <source>
        <dbReference type="SAM" id="MobiDB-lite"/>
    </source>
</evidence>
<evidence type="ECO:0000256" key="5">
    <source>
        <dbReference type="SAM" id="Coils"/>
    </source>
</evidence>
<dbReference type="GO" id="GO:1990269">
    <property type="term" value="F:RNA polymerase II C-terminal domain phosphoserine binding"/>
    <property type="evidence" value="ECO:0007669"/>
    <property type="project" value="TreeGrafter"/>
</dbReference>
<keyword evidence="9" id="KW-1185">Reference proteome</keyword>
<proteinExistence type="predicted"/>
<reference evidence="8" key="1">
    <citation type="submission" date="2020-01" db="EMBL/GenBank/DDBJ databases">
        <title>Genome Sequencing of Three Apophysomyces-Like Fungal Strains Confirms a Novel Fungal Genus in the Mucoromycota with divergent Burkholderia-like Endosymbiotic Bacteria.</title>
        <authorList>
            <person name="Stajich J.E."/>
            <person name="Macias A.M."/>
            <person name="Carter-House D."/>
            <person name="Lovett B."/>
            <person name="Kasson L.R."/>
            <person name="Berry K."/>
            <person name="Grigoriev I."/>
            <person name="Chang Y."/>
            <person name="Spatafora J."/>
            <person name="Kasson M.T."/>
        </authorList>
    </citation>
    <scope>NUCLEOTIDE SEQUENCE</scope>
    <source>
        <strain evidence="8">NRRL A-21654</strain>
    </source>
</reference>
<dbReference type="Pfam" id="PF03126">
    <property type="entry name" value="Plus-3"/>
    <property type="match status" value="1"/>
</dbReference>
<keyword evidence="4" id="KW-0539">Nucleus</keyword>
<dbReference type="GO" id="GO:0016593">
    <property type="term" value="C:Cdc73/Paf1 complex"/>
    <property type="evidence" value="ECO:0007669"/>
    <property type="project" value="TreeGrafter"/>
</dbReference>
<dbReference type="GO" id="GO:0003677">
    <property type="term" value="F:DNA binding"/>
    <property type="evidence" value="ECO:0007669"/>
    <property type="project" value="InterPro"/>
</dbReference>
<evidence type="ECO:0000256" key="1">
    <source>
        <dbReference type="ARBA" id="ARBA00004123"/>
    </source>
</evidence>
<feature type="domain" description="Plus3" evidence="7">
    <location>
        <begin position="179"/>
        <end position="313"/>
    </location>
</feature>
<feature type="coiled-coil region" evidence="5">
    <location>
        <begin position="354"/>
        <end position="422"/>
    </location>
</feature>
<feature type="compositionally biased region" description="Basic and acidic residues" evidence="6">
    <location>
        <begin position="51"/>
        <end position="103"/>
    </location>
</feature>
<dbReference type="SUPFAM" id="SSF159042">
    <property type="entry name" value="Plus3-like"/>
    <property type="match status" value="1"/>
</dbReference>
<evidence type="ECO:0000256" key="3">
    <source>
        <dbReference type="ARBA" id="ARBA00023163"/>
    </source>
</evidence>
<evidence type="ECO:0000256" key="2">
    <source>
        <dbReference type="ARBA" id="ARBA00023015"/>
    </source>
</evidence>
<dbReference type="PROSITE" id="PS51360">
    <property type="entry name" value="PLUS3"/>
    <property type="match status" value="1"/>
</dbReference>
<dbReference type="InterPro" id="IPR036128">
    <property type="entry name" value="Plus3-like_sf"/>
</dbReference>
<dbReference type="PANTHER" id="PTHR13115">
    <property type="entry name" value="RNA POLYMERASE-ASSOCIATED PROTEIN RTF1 HOMOLOG"/>
    <property type="match status" value="1"/>
</dbReference>
<dbReference type="InterPro" id="IPR004343">
    <property type="entry name" value="Plus-3_dom"/>
</dbReference>
<evidence type="ECO:0000259" key="7">
    <source>
        <dbReference type="PROSITE" id="PS51360"/>
    </source>
</evidence>
<dbReference type="AlphaFoldDB" id="A0A8H7BUH5"/>
<evidence type="ECO:0000256" key="4">
    <source>
        <dbReference type="ARBA" id="ARBA00023242"/>
    </source>
</evidence>
<keyword evidence="2" id="KW-0805">Transcription regulation</keyword>
<comment type="caution">
    <text evidence="8">The sequence shown here is derived from an EMBL/GenBank/DDBJ whole genome shotgun (WGS) entry which is preliminary data.</text>
</comment>
<name>A0A8H7BUH5_9FUNG</name>
<protein>
    <recommendedName>
        <fullName evidence="7">Plus3 domain-containing protein</fullName>
    </recommendedName>
</protein>
<organism evidence="8 9">
    <name type="scientific">Apophysomyces ossiformis</name>
    <dbReference type="NCBI Taxonomy" id="679940"/>
    <lineage>
        <taxon>Eukaryota</taxon>
        <taxon>Fungi</taxon>
        <taxon>Fungi incertae sedis</taxon>
        <taxon>Mucoromycota</taxon>
        <taxon>Mucoromycotina</taxon>
        <taxon>Mucoromycetes</taxon>
        <taxon>Mucorales</taxon>
        <taxon>Mucorineae</taxon>
        <taxon>Mucoraceae</taxon>
        <taxon>Apophysomyces</taxon>
    </lineage>
</organism>
<keyword evidence="3" id="KW-0804">Transcription</keyword>
<feature type="region of interest" description="Disordered" evidence="6">
    <location>
        <begin position="1"/>
        <end position="178"/>
    </location>
</feature>
<dbReference type="Gene3D" id="3.90.70.200">
    <property type="entry name" value="Plus-3 domain"/>
    <property type="match status" value="1"/>
</dbReference>
<feature type="compositionally biased region" description="Acidic residues" evidence="6">
    <location>
        <begin position="160"/>
        <end position="169"/>
    </location>
</feature>
<keyword evidence="5" id="KW-0175">Coiled coil</keyword>
<sequence length="469" mass="54217">MNEKESDEFSNTAVNYSVSDSEEEEEEGAYSGDEANQSEDEEGIDEYGPDLYKDEEDRRRLLALPEVERERILSERSEERQRNLERLEVRKLLKDGRREDSARRSTRAKGSGTARALSELTRRREEKHKSRSKRHSRESVSPERRKRRKSSYSGQSDYEYSGDEEDRSEEESTKAKMRAPTLEEIQSIALTRQMVEKWLYAPFFENTVPGLFVRLFIGPDPKDKTPVYRLCEVVEVASWHKAYKIAEGVWSKKGLRVRHGNAEKVFSMDIISNQPVSQKEFARYNQTLEMERVRGPTLDHVEQKREDIKHAREYVLNDKEVAQMIQNKRSVSGGSTNVAMQKAQLLVLLEHAKSHNEAENIERYTRELKELDERTSYGAGNDDTRQQIWADLNKRNREKDRAEALAVELKAAELRMKALLQSANQALKGQETSAATSDTTNILNAPEEKISYSQLVTRVAKEIPITFYE</sequence>
<feature type="compositionally biased region" description="Acidic residues" evidence="6">
    <location>
        <begin position="36"/>
        <end position="48"/>
    </location>
</feature>
<accession>A0A8H7BUH5</accession>
<evidence type="ECO:0000313" key="9">
    <source>
        <dbReference type="Proteomes" id="UP000605846"/>
    </source>
</evidence>
<gene>
    <name evidence="8" type="ORF">EC973_007553</name>
</gene>